<protein>
    <submittedName>
        <fullName evidence="1">DUF1178 family protein</fullName>
    </submittedName>
</protein>
<dbReference type="Proteomes" id="UP001596516">
    <property type="component" value="Unassembled WGS sequence"/>
</dbReference>
<evidence type="ECO:0000313" key="2">
    <source>
        <dbReference type="Proteomes" id="UP001596516"/>
    </source>
</evidence>
<evidence type="ECO:0000313" key="1">
    <source>
        <dbReference type="EMBL" id="MFC7705675.1"/>
    </source>
</evidence>
<dbReference type="EMBL" id="JBHTFQ010000009">
    <property type="protein sequence ID" value="MFC7705675.1"/>
    <property type="molecule type" value="Genomic_DNA"/>
</dbReference>
<dbReference type="InterPro" id="IPR009562">
    <property type="entry name" value="DUF1178"/>
</dbReference>
<gene>
    <name evidence="1" type="ORF">ACFQXB_15915</name>
</gene>
<name>A0ABW2UQP3_9RHOB</name>
<keyword evidence="2" id="KW-1185">Reference proteome</keyword>
<reference evidence="2" key="1">
    <citation type="journal article" date="2019" name="Int. J. Syst. Evol. Microbiol.">
        <title>The Global Catalogue of Microorganisms (GCM) 10K type strain sequencing project: providing services to taxonomists for standard genome sequencing and annotation.</title>
        <authorList>
            <consortium name="The Broad Institute Genomics Platform"/>
            <consortium name="The Broad Institute Genome Sequencing Center for Infectious Disease"/>
            <person name="Wu L."/>
            <person name="Ma J."/>
        </authorList>
    </citation>
    <scope>NUCLEOTIDE SEQUENCE [LARGE SCALE GENOMIC DNA]</scope>
    <source>
        <strain evidence="2">CGMCC 1.12750</strain>
    </source>
</reference>
<proteinExistence type="predicted"/>
<organism evidence="1 2">
    <name type="scientific">Plastorhodobacter daqingensis</name>
    <dbReference type="NCBI Taxonomy" id="1387281"/>
    <lineage>
        <taxon>Bacteria</taxon>
        <taxon>Pseudomonadati</taxon>
        <taxon>Pseudomonadota</taxon>
        <taxon>Alphaproteobacteria</taxon>
        <taxon>Rhodobacterales</taxon>
        <taxon>Paracoccaceae</taxon>
        <taxon>Plastorhodobacter</taxon>
    </lineage>
</organism>
<accession>A0ABW2UQP3</accession>
<dbReference type="RefSeq" id="WP_377405829.1">
    <property type="nucleotide sequence ID" value="NZ_JBHTFQ010000009.1"/>
</dbReference>
<comment type="caution">
    <text evidence="1">The sequence shown here is derived from an EMBL/GenBank/DDBJ whole genome shotgun (WGS) entry which is preliminary data.</text>
</comment>
<sequence>MIRFALRCDKDHSFESWFQSGAAYDTLRAGGHVSCPSCGSSRIEKQLMAPAVRPSEKAPALAAPADPQQEALAALRREIEANATYVGMNFATEARAMHAGEREARAIYGEARPEEARALIEEGVPVAPLPFLPKQKAN</sequence>
<dbReference type="Pfam" id="PF06676">
    <property type="entry name" value="DUF1178"/>
    <property type="match status" value="1"/>
</dbReference>
<dbReference type="PIRSF" id="PIRSF032131">
    <property type="entry name" value="UCP032131"/>
    <property type="match status" value="1"/>
</dbReference>